<dbReference type="Pfam" id="PF19821">
    <property type="entry name" value="Phage_capsid_2"/>
    <property type="match status" value="1"/>
</dbReference>
<dbReference type="EMBL" id="QUSG01000006">
    <property type="protein sequence ID" value="KAA3527052.1"/>
    <property type="molecule type" value="Genomic_DNA"/>
</dbReference>
<dbReference type="Proteomes" id="UP000436911">
    <property type="component" value="Unassembled WGS sequence"/>
</dbReference>
<accession>A0A7J4X4U9</accession>
<dbReference type="InterPro" id="IPR045565">
    <property type="entry name" value="Phage_capsid_2"/>
</dbReference>
<dbReference type="AlphaFoldDB" id="A0A7J4X4U9"/>
<sequence>MAETAFQTQYRQEFIAGFEQGQSYLRPATVTETVTKGNTATFLVADTNNAEAVTRGVNGLIPARADDLNQYSATLVEWHDKPRRTNFNIFASQGDGRRIMQTGTRKVMNRKIDQDIISALNTATQTAGAATTMSLNLTMKALTILDNNDVETEDEDNMFFLGSGAVRAYLMQTTEFAKADYVEIKPFVGPAIRMRRWAGFNWIFHQGLAGKGTASETCFAFHRNAIGHAVNSGEMNVSAGYNEEDDYYWARTSIFMGSKLLQNSGVVKVLHDGSAYAPS</sequence>
<comment type="caution">
    <text evidence="1">The sequence shown here is derived from an EMBL/GenBank/DDBJ whole genome shotgun (WGS) entry which is preliminary data.</text>
</comment>
<name>A0A7J4X4U9_AGRVI</name>
<gene>
    <name evidence="1" type="ORF">DXT89_14045</name>
</gene>
<evidence type="ECO:0000313" key="2">
    <source>
        <dbReference type="Proteomes" id="UP000436911"/>
    </source>
</evidence>
<protein>
    <submittedName>
        <fullName evidence="1">Uncharacterized protein</fullName>
    </submittedName>
</protein>
<dbReference type="RefSeq" id="WP_149916803.1">
    <property type="nucleotide sequence ID" value="NZ_QUSG01000006.1"/>
</dbReference>
<reference evidence="1 2" key="1">
    <citation type="submission" date="2018-08" db="EMBL/GenBank/DDBJ databases">
        <title>Genome sequencing of Agrobacterium vitis strain ICMP 10754.</title>
        <authorList>
            <person name="Visnovsky S.B."/>
            <person name="Pitman A.R."/>
        </authorList>
    </citation>
    <scope>NUCLEOTIDE SEQUENCE [LARGE SCALE GENOMIC DNA]</scope>
    <source>
        <strain evidence="1 2">ICMP 10754</strain>
    </source>
</reference>
<proteinExistence type="predicted"/>
<organism evidence="1 2">
    <name type="scientific">Agrobacterium vitis</name>
    <name type="common">Rhizobium vitis</name>
    <dbReference type="NCBI Taxonomy" id="373"/>
    <lineage>
        <taxon>Bacteria</taxon>
        <taxon>Pseudomonadati</taxon>
        <taxon>Pseudomonadota</taxon>
        <taxon>Alphaproteobacteria</taxon>
        <taxon>Hyphomicrobiales</taxon>
        <taxon>Rhizobiaceae</taxon>
        <taxon>Rhizobium/Agrobacterium group</taxon>
        <taxon>Agrobacterium</taxon>
    </lineage>
</organism>
<evidence type="ECO:0000313" key="1">
    <source>
        <dbReference type="EMBL" id="KAA3527052.1"/>
    </source>
</evidence>